<evidence type="ECO:0000313" key="2">
    <source>
        <dbReference type="EMBL" id="KAL3769842.1"/>
    </source>
</evidence>
<evidence type="ECO:0000256" key="1">
    <source>
        <dbReference type="SAM" id="MobiDB-lite"/>
    </source>
</evidence>
<protein>
    <recommendedName>
        <fullName evidence="4">Saccharopine dehydrogenase NADP binding domain-containing protein</fullName>
    </recommendedName>
</protein>
<reference evidence="2 3" key="1">
    <citation type="submission" date="2024-10" db="EMBL/GenBank/DDBJ databases">
        <title>Updated reference genomes for cyclostephanoid diatoms.</title>
        <authorList>
            <person name="Roberts W.R."/>
            <person name="Alverson A.J."/>
        </authorList>
    </citation>
    <scope>NUCLEOTIDE SEQUENCE [LARGE SCALE GENOMIC DNA]</scope>
    <source>
        <strain evidence="2 3">AJA276-08</strain>
    </source>
</reference>
<sequence>MKLDVDGDPTEIADALRRWKFGSKEGGGRGGGGGTTTTTGTDDGDDRHLVVHTAGPFQGRRSPNLLSSCIDMSIPYVDVCDEWELAESSKLEYHARAMEANVPCVVSAGIWPGVSALMAAEGVSRLDGMMHGGDGRGDGGGGAEVESVDYSFFTAGTGNAGPTIVSATFLLLATEALTYLDGKRVDVEPWTGRKDVDFGGNVGSRPVWLLDNPDVPTTALYLDGTGGGGGGRRRRVRNCSSRFGTAPLFWNFLFGAMKALPRSLLYDRDAMQCFSLFSGPIIRLVDKLVGSTNAMRVDIVARTRTGGEEGGGRRGGMTLRMAHPDLESCVGLATAAFVLEVLGAGVVEDDGAEGGRNDYDDDDDRRAGRVVPGRVGEVGEDEYIEDAFVYELGESFQLM</sequence>
<accession>A0ABD3N1J4</accession>
<comment type="caution">
    <text evidence="2">The sequence shown here is derived from an EMBL/GenBank/DDBJ whole genome shotgun (WGS) entry which is preliminary data.</text>
</comment>
<gene>
    <name evidence="2" type="ORF">ACHAW5_000714</name>
</gene>
<proteinExistence type="predicted"/>
<name>A0ABD3N1J4_9STRA</name>
<keyword evidence="3" id="KW-1185">Reference proteome</keyword>
<dbReference type="Proteomes" id="UP001530315">
    <property type="component" value="Unassembled WGS sequence"/>
</dbReference>
<dbReference type="AlphaFoldDB" id="A0ABD3N1J4"/>
<organism evidence="2 3">
    <name type="scientific">Stephanodiscus triporus</name>
    <dbReference type="NCBI Taxonomy" id="2934178"/>
    <lineage>
        <taxon>Eukaryota</taxon>
        <taxon>Sar</taxon>
        <taxon>Stramenopiles</taxon>
        <taxon>Ochrophyta</taxon>
        <taxon>Bacillariophyta</taxon>
        <taxon>Coscinodiscophyceae</taxon>
        <taxon>Thalassiosirophycidae</taxon>
        <taxon>Stephanodiscales</taxon>
        <taxon>Stephanodiscaceae</taxon>
        <taxon>Stephanodiscus</taxon>
    </lineage>
</organism>
<dbReference type="EMBL" id="JALLAZ020001644">
    <property type="protein sequence ID" value="KAL3769842.1"/>
    <property type="molecule type" value="Genomic_DNA"/>
</dbReference>
<dbReference type="PANTHER" id="PTHR43796">
    <property type="entry name" value="CARBOXYNORSPERMIDINE SYNTHASE"/>
    <property type="match status" value="1"/>
</dbReference>
<evidence type="ECO:0008006" key="4">
    <source>
        <dbReference type="Google" id="ProtNLM"/>
    </source>
</evidence>
<feature type="region of interest" description="Disordered" evidence="1">
    <location>
        <begin position="19"/>
        <end position="47"/>
    </location>
</feature>
<dbReference type="PANTHER" id="PTHR43796:SF2">
    <property type="entry name" value="CARBOXYNORSPERMIDINE SYNTHASE"/>
    <property type="match status" value="1"/>
</dbReference>
<evidence type="ECO:0000313" key="3">
    <source>
        <dbReference type="Proteomes" id="UP001530315"/>
    </source>
</evidence>
<dbReference type="Gene3D" id="3.40.50.720">
    <property type="entry name" value="NAD(P)-binding Rossmann-like Domain"/>
    <property type="match status" value="1"/>
</dbReference>